<evidence type="ECO:0000256" key="2">
    <source>
        <dbReference type="ARBA" id="ARBA00006228"/>
    </source>
</evidence>
<dbReference type="PANTHER" id="PTHR34584:SF1">
    <property type="entry name" value="NA(+)_H(+) ANTIPORTER SUBUNIT E1"/>
    <property type="match status" value="1"/>
</dbReference>
<dbReference type="PANTHER" id="PTHR34584">
    <property type="entry name" value="NA(+)/H(+) ANTIPORTER SUBUNIT E1"/>
    <property type="match status" value="1"/>
</dbReference>
<sequence length="173" mass="20282">MRFVLGKRLFFALKIAFLAFFCLILWILLTFDLSLPTLVTGTVYSLITALLVHSYFYKNEILRRYRFLYRFDLLFLYLIILIFQSYTASFQLIYQMITRKNTPGIVRIRTRLKSKISRAILANTITLIPGTMTLWLEGRFLYVHCFDIPHSHSVIAGNIIKGKQERLLGKLFG</sequence>
<feature type="transmembrane region" description="Helical" evidence="7">
    <location>
        <begin position="35"/>
        <end position="56"/>
    </location>
</feature>
<keyword evidence="4 7" id="KW-0812">Transmembrane</keyword>
<dbReference type="Proteomes" id="UP000017148">
    <property type="component" value="Unassembled WGS sequence"/>
</dbReference>
<comment type="caution">
    <text evidence="8">The sequence shown here is derived from an EMBL/GenBank/DDBJ whole genome shotgun (WGS) entry which is preliminary data.</text>
</comment>
<name>U7D4S9_9BACT</name>
<comment type="similarity">
    <text evidence="2">Belongs to the CPA3 antiporters (TC 2.A.63) subunit E family.</text>
</comment>
<dbReference type="eggNOG" id="COG1863">
    <property type="taxonomic scope" value="Bacteria"/>
</dbReference>
<evidence type="ECO:0000256" key="5">
    <source>
        <dbReference type="ARBA" id="ARBA00022989"/>
    </source>
</evidence>
<dbReference type="Pfam" id="PF01899">
    <property type="entry name" value="MNHE"/>
    <property type="match status" value="1"/>
</dbReference>
<evidence type="ECO:0000313" key="8">
    <source>
        <dbReference type="EMBL" id="ERP30943.1"/>
    </source>
</evidence>
<dbReference type="GO" id="GO:0005886">
    <property type="term" value="C:plasma membrane"/>
    <property type="evidence" value="ECO:0007669"/>
    <property type="project" value="UniProtKB-SubCell"/>
</dbReference>
<gene>
    <name evidence="8" type="ORF">CALK_2192</name>
</gene>
<accession>U7D4S9</accession>
<comment type="subcellular location">
    <subcellularLocation>
        <location evidence="1">Cell membrane</location>
        <topology evidence="1">Multi-pass membrane protein</topology>
    </subcellularLocation>
</comment>
<evidence type="ECO:0000313" key="9">
    <source>
        <dbReference type="Proteomes" id="UP000017148"/>
    </source>
</evidence>
<dbReference type="OrthoDB" id="9800498at2"/>
<protein>
    <submittedName>
        <fullName evidence="8">Putative monovalent cation/H+ antiporter subunit E</fullName>
    </submittedName>
</protein>
<dbReference type="GO" id="GO:0008324">
    <property type="term" value="F:monoatomic cation transmembrane transporter activity"/>
    <property type="evidence" value="ECO:0007669"/>
    <property type="project" value="InterPro"/>
</dbReference>
<keyword evidence="6 7" id="KW-0472">Membrane</keyword>
<dbReference type="PIRSF" id="PIRSF019239">
    <property type="entry name" value="MrpE"/>
    <property type="match status" value="1"/>
</dbReference>
<dbReference type="RefSeq" id="WP_022637568.1">
    <property type="nucleotide sequence ID" value="NZ_ASJR01000025.1"/>
</dbReference>
<dbReference type="AlphaFoldDB" id="U7D4S9"/>
<evidence type="ECO:0000256" key="1">
    <source>
        <dbReference type="ARBA" id="ARBA00004651"/>
    </source>
</evidence>
<dbReference type="STRING" id="1313304.CALK_2192"/>
<proteinExistence type="inferred from homology"/>
<keyword evidence="9" id="KW-1185">Reference proteome</keyword>
<keyword evidence="3" id="KW-1003">Cell membrane</keyword>
<dbReference type="EMBL" id="ASJR01000025">
    <property type="protein sequence ID" value="ERP30943.1"/>
    <property type="molecule type" value="Genomic_DNA"/>
</dbReference>
<evidence type="ECO:0000256" key="4">
    <source>
        <dbReference type="ARBA" id="ARBA00022692"/>
    </source>
</evidence>
<evidence type="ECO:0000256" key="7">
    <source>
        <dbReference type="SAM" id="Phobius"/>
    </source>
</evidence>
<feature type="transmembrane region" description="Helical" evidence="7">
    <location>
        <begin position="9"/>
        <end position="29"/>
    </location>
</feature>
<dbReference type="InterPro" id="IPR002758">
    <property type="entry name" value="Cation_antiport_E"/>
</dbReference>
<organism evidence="8 9">
    <name type="scientific">Chitinivibrio alkaliphilus ACht1</name>
    <dbReference type="NCBI Taxonomy" id="1313304"/>
    <lineage>
        <taxon>Bacteria</taxon>
        <taxon>Pseudomonadati</taxon>
        <taxon>Fibrobacterota</taxon>
        <taxon>Chitinivibrionia</taxon>
        <taxon>Chitinivibrionales</taxon>
        <taxon>Chitinivibrionaceae</taxon>
        <taxon>Chitinivibrio</taxon>
    </lineage>
</organism>
<feature type="transmembrane region" description="Helical" evidence="7">
    <location>
        <begin position="68"/>
        <end position="86"/>
    </location>
</feature>
<reference evidence="8 9" key="1">
    <citation type="journal article" date="2013" name="Environ. Microbiol.">
        <title>Genome analysis of Chitinivibrio alkaliphilus gen. nov., sp. nov., a novel extremely haloalkaliphilic anaerobic chitinolytic bacterium from the candidate phylum Termite Group 3.</title>
        <authorList>
            <person name="Sorokin D.Y."/>
            <person name="Gumerov V.M."/>
            <person name="Rakitin A.L."/>
            <person name="Beletsky A.V."/>
            <person name="Damste J.S."/>
            <person name="Muyzer G."/>
            <person name="Mardanov A.V."/>
            <person name="Ravin N.V."/>
        </authorList>
    </citation>
    <scope>NUCLEOTIDE SEQUENCE [LARGE SCALE GENOMIC DNA]</scope>
    <source>
        <strain evidence="8 9">ACht1</strain>
    </source>
</reference>
<keyword evidence="5 7" id="KW-1133">Transmembrane helix</keyword>
<evidence type="ECO:0000256" key="3">
    <source>
        <dbReference type="ARBA" id="ARBA00022475"/>
    </source>
</evidence>
<evidence type="ECO:0000256" key="6">
    <source>
        <dbReference type="ARBA" id="ARBA00023136"/>
    </source>
</evidence>